<dbReference type="Proteomes" id="UP000176648">
    <property type="component" value="Unassembled WGS sequence"/>
</dbReference>
<keyword evidence="5 7" id="KW-1133">Transmembrane helix</keyword>
<reference evidence="9 10" key="1">
    <citation type="journal article" date="2016" name="Nat. Commun.">
        <title>Thousands of microbial genomes shed light on interconnected biogeochemical processes in an aquifer system.</title>
        <authorList>
            <person name="Anantharaman K."/>
            <person name="Brown C.T."/>
            <person name="Hug L.A."/>
            <person name="Sharon I."/>
            <person name="Castelle C.J."/>
            <person name="Probst A.J."/>
            <person name="Thomas B.C."/>
            <person name="Singh A."/>
            <person name="Wilkins M.J."/>
            <person name="Karaoz U."/>
            <person name="Brodie E.L."/>
            <person name="Williams K.H."/>
            <person name="Hubbard S.S."/>
            <person name="Banfield J.F."/>
        </authorList>
    </citation>
    <scope>NUCLEOTIDE SEQUENCE [LARGE SCALE GENOMIC DNA]</scope>
</reference>
<dbReference type="PANTHER" id="PTHR30353">
    <property type="entry name" value="INNER MEMBRANE PROTEIN DEDA-RELATED"/>
    <property type="match status" value="1"/>
</dbReference>
<evidence type="ECO:0000256" key="6">
    <source>
        <dbReference type="ARBA" id="ARBA00023136"/>
    </source>
</evidence>
<feature type="domain" description="VTT" evidence="8">
    <location>
        <begin position="35"/>
        <end position="160"/>
    </location>
</feature>
<accession>A0A1G2C4L5</accession>
<evidence type="ECO:0000259" key="8">
    <source>
        <dbReference type="Pfam" id="PF09335"/>
    </source>
</evidence>
<proteinExistence type="inferred from homology"/>
<dbReference type="InterPro" id="IPR032816">
    <property type="entry name" value="VTT_dom"/>
</dbReference>
<evidence type="ECO:0000256" key="3">
    <source>
        <dbReference type="ARBA" id="ARBA00022475"/>
    </source>
</evidence>
<dbReference type="InterPro" id="IPR032818">
    <property type="entry name" value="DedA-like"/>
</dbReference>
<sequence>MGSLFDLVSLVQAGGYLGLFLIIFAESGLFLGFFLPGDSLLFTAGFLASQGYLNIVALIAVAFFGAVLGDSFGYFFGKKVGPKIFTREDSFFFHKDHIDRARMFYERYGGKAIILARFMPIVRTFAPILAGVGKMRYSLFFFYNVVGGVLWAIGVTALGYYLGNTIPGVDRYIIPIVALIIVSSVAPPLYHVLKKKESRERFFGMLRKGMRRFFAGR</sequence>
<dbReference type="EMBL" id="MHKU01000034">
    <property type="protein sequence ID" value="OGY96365.1"/>
    <property type="molecule type" value="Genomic_DNA"/>
</dbReference>
<gene>
    <name evidence="9" type="ORF">A2122_01325</name>
</gene>
<keyword evidence="6 7" id="KW-0472">Membrane</keyword>
<dbReference type="AlphaFoldDB" id="A0A1G2C4L5"/>
<comment type="subcellular location">
    <subcellularLocation>
        <location evidence="1 7">Cell membrane</location>
        <topology evidence="1 7">Multi-pass membrane protein</topology>
    </subcellularLocation>
</comment>
<feature type="transmembrane region" description="Helical" evidence="7">
    <location>
        <begin position="55"/>
        <end position="77"/>
    </location>
</feature>
<feature type="transmembrane region" description="Helical" evidence="7">
    <location>
        <begin position="7"/>
        <end position="35"/>
    </location>
</feature>
<evidence type="ECO:0000256" key="4">
    <source>
        <dbReference type="ARBA" id="ARBA00022692"/>
    </source>
</evidence>
<comment type="similarity">
    <text evidence="2 7">Belongs to the DedA family.</text>
</comment>
<evidence type="ECO:0000313" key="10">
    <source>
        <dbReference type="Proteomes" id="UP000176648"/>
    </source>
</evidence>
<protein>
    <recommendedName>
        <fullName evidence="8">VTT domain-containing protein</fullName>
    </recommendedName>
</protein>
<feature type="transmembrane region" description="Helical" evidence="7">
    <location>
        <begin position="172"/>
        <end position="193"/>
    </location>
</feature>
<evidence type="ECO:0000256" key="2">
    <source>
        <dbReference type="ARBA" id="ARBA00010792"/>
    </source>
</evidence>
<dbReference type="STRING" id="1798644.A2122_01325"/>
<comment type="caution">
    <text evidence="9">The sequence shown here is derived from an EMBL/GenBank/DDBJ whole genome shotgun (WGS) entry which is preliminary data.</text>
</comment>
<feature type="transmembrane region" description="Helical" evidence="7">
    <location>
        <begin position="140"/>
        <end position="160"/>
    </location>
</feature>
<dbReference type="GO" id="GO:0005886">
    <property type="term" value="C:plasma membrane"/>
    <property type="evidence" value="ECO:0007669"/>
    <property type="project" value="UniProtKB-SubCell"/>
</dbReference>
<keyword evidence="4 7" id="KW-0812">Transmembrane</keyword>
<evidence type="ECO:0000256" key="1">
    <source>
        <dbReference type="ARBA" id="ARBA00004651"/>
    </source>
</evidence>
<organism evidence="9 10">
    <name type="scientific">Candidatus Liptonbacteria bacterium GWB1_49_6</name>
    <dbReference type="NCBI Taxonomy" id="1798644"/>
    <lineage>
        <taxon>Bacteria</taxon>
        <taxon>Candidatus Liptoniibacteriota</taxon>
    </lineage>
</organism>
<evidence type="ECO:0000313" key="9">
    <source>
        <dbReference type="EMBL" id="OGY96365.1"/>
    </source>
</evidence>
<dbReference type="Pfam" id="PF09335">
    <property type="entry name" value="VTT_dom"/>
    <property type="match status" value="1"/>
</dbReference>
<name>A0A1G2C4L5_9BACT</name>
<dbReference type="PANTHER" id="PTHR30353:SF0">
    <property type="entry name" value="TRANSMEMBRANE PROTEIN"/>
    <property type="match status" value="1"/>
</dbReference>
<evidence type="ECO:0000256" key="7">
    <source>
        <dbReference type="RuleBase" id="RU367016"/>
    </source>
</evidence>
<evidence type="ECO:0000256" key="5">
    <source>
        <dbReference type="ARBA" id="ARBA00022989"/>
    </source>
</evidence>
<keyword evidence="3 7" id="KW-1003">Cell membrane</keyword>